<keyword evidence="1 2" id="KW-0436">Ligase</keyword>
<dbReference type="PIRSF" id="PIRSF012535">
    <property type="entry name" value="UCP012535"/>
    <property type="match status" value="1"/>
</dbReference>
<feature type="coiled-coil region" evidence="2">
    <location>
        <begin position="416"/>
        <end position="443"/>
    </location>
</feature>
<dbReference type="HAMAP" id="MF_01867">
    <property type="entry name" value="BshC"/>
    <property type="match status" value="1"/>
</dbReference>
<name>A0ABT8VRQ7_9FLAO</name>
<dbReference type="InterPro" id="IPR055398">
    <property type="entry name" value="Rossmann-like_BshC"/>
</dbReference>
<dbReference type="EC" id="6.-.-.-" evidence="2"/>
<evidence type="ECO:0000259" key="4">
    <source>
        <dbReference type="Pfam" id="PF24850"/>
    </source>
</evidence>
<dbReference type="InterPro" id="IPR011199">
    <property type="entry name" value="Bacillithiol_biosynth_BshC"/>
</dbReference>
<comment type="caution">
    <text evidence="5">The sequence shown here is derived from an EMBL/GenBank/DDBJ whole genome shotgun (WGS) entry which is preliminary data.</text>
</comment>
<feature type="domain" description="Bacillithiol biosynthesis BshC C-terminal coiled-coil" evidence="4">
    <location>
        <begin position="376"/>
        <end position="532"/>
    </location>
</feature>
<evidence type="ECO:0000313" key="6">
    <source>
        <dbReference type="Proteomes" id="UP001168642"/>
    </source>
</evidence>
<reference evidence="5" key="1">
    <citation type="submission" date="2023-07" db="EMBL/GenBank/DDBJ databases">
        <title>Wenyingzhuangia sp. chi5 genome sequencing and assembly.</title>
        <authorList>
            <person name="Park S."/>
        </authorList>
    </citation>
    <scope>NUCLEOTIDE SEQUENCE</scope>
    <source>
        <strain evidence="5">Chi5</strain>
    </source>
</reference>
<feature type="domain" description="Bacillithiol biosynthesis BshC N-terminal Rossmann-like" evidence="3">
    <location>
        <begin position="1"/>
        <end position="374"/>
    </location>
</feature>
<organism evidence="5 6">
    <name type="scientific">Wenyingzhuangia gilva</name>
    <dbReference type="NCBI Taxonomy" id="3057677"/>
    <lineage>
        <taxon>Bacteria</taxon>
        <taxon>Pseudomonadati</taxon>
        <taxon>Bacteroidota</taxon>
        <taxon>Flavobacteriia</taxon>
        <taxon>Flavobacteriales</taxon>
        <taxon>Flavobacteriaceae</taxon>
        <taxon>Wenyingzhuangia</taxon>
    </lineage>
</organism>
<proteinExistence type="inferred from homology"/>
<dbReference type="NCBIfam" id="TIGR03998">
    <property type="entry name" value="thiol_BshC"/>
    <property type="match status" value="1"/>
</dbReference>
<comment type="similarity">
    <text evidence="2">Belongs to the BshC family.</text>
</comment>
<gene>
    <name evidence="2 5" type="primary">bshC</name>
    <name evidence="5" type="ORF">QVZ41_07330</name>
</gene>
<evidence type="ECO:0000256" key="2">
    <source>
        <dbReference type="HAMAP-Rule" id="MF_01867"/>
    </source>
</evidence>
<dbReference type="Pfam" id="PF24850">
    <property type="entry name" value="CC_BshC"/>
    <property type="match status" value="1"/>
</dbReference>
<evidence type="ECO:0000256" key="1">
    <source>
        <dbReference type="ARBA" id="ARBA00022598"/>
    </source>
</evidence>
<dbReference type="EMBL" id="JAUMIT010000003">
    <property type="protein sequence ID" value="MDO3694656.1"/>
    <property type="molecule type" value="Genomic_DNA"/>
</dbReference>
<dbReference type="Pfam" id="PF10079">
    <property type="entry name" value="Rossmann-like_BshC"/>
    <property type="match status" value="1"/>
</dbReference>
<evidence type="ECO:0000313" key="5">
    <source>
        <dbReference type="EMBL" id="MDO3694656.1"/>
    </source>
</evidence>
<accession>A0ABT8VRQ7</accession>
<keyword evidence="6" id="KW-1185">Reference proteome</keyword>
<evidence type="ECO:0000259" key="3">
    <source>
        <dbReference type="Pfam" id="PF10079"/>
    </source>
</evidence>
<keyword evidence="2" id="KW-0175">Coiled coil</keyword>
<dbReference type="RefSeq" id="WP_302883913.1">
    <property type="nucleotide sequence ID" value="NZ_JAUMIT010000003.1"/>
</dbReference>
<protein>
    <recommendedName>
        <fullName evidence="2">Putative cysteine ligase BshC</fullName>
        <ecNumber evidence="2">6.-.-.-</ecNumber>
    </recommendedName>
</protein>
<dbReference type="InterPro" id="IPR055399">
    <property type="entry name" value="CC_BshC"/>
</dbReference>
<sequence length="534" mass="62211">MDCIQIPYKETGYFSKIMLDYLEQKKSIQPFYHRFPSIDNFEAQIQEKSDSFPVESRKVLVNALEQQYQNITLSTLTQHNINNLVLPNTFTITTGHQLNLFSGPLYFLYKIVSVINLCKELKEKYPKQNFVPIYWMASEDHDFEEIQYFNFKSEKVIWEKEAGGAVGRLSTDGLEAVFETFSSLLNSSINANELRELFKKAYLEHDHLTEASRYLVNELFGEYGLVVVDGDDQQLKSLFKPYALQELKEQTSFKEVTRTSEQLARESYPNQVHPREINLFYIGNGYRERILKKDDVYTVNNTSLSFSSAEAIFEEKENVTDVISGNALLRPLYQEVILPNLCYVGGGGELAYWMQLKSTFKAFNIPFPMLLMRNSALLVTKKQQKKSEKLNLTLQELFLSQNELISKKVNEKSNIHFDFESKRKQLEENFKELEMLASKTDASFIGAVKAQEKKQLKGLDHLEKRLLKAEKKKMYDLVTRIELLQNELFPNQSLEERQRNFADYYESYGKELLIILFKSLKPLEQQFTVVYLPA</sequence>
<dbReference type="Proteomes" id="UP001168642">
    <property type="component" value="Unassembled WGS sequence"/>
</dbReference>